<name>A0A3Q7G4U3_SOLLC</name>
<dbReference type="AlphaFoldDB" id="A0A3Q7G4U3"/>
<dbReference type="EnsemblPlants" id="Solyc04g051372.1.1">
    <property type="protein sequence ID" value="Solyc04g051372.1.1"/>
    <property type="gene ID" value="Solyc04g051372.1"/>
</dbReference>
<proteinExistence type="predicted"/>
<keyword evidence="2" id="KW-1185">Reference proteome</keyword>
<dbReference type="Proteomes" id="UP000004994">
    <property type="component" value="Chromosome 4"/>
</dbReference>
<organism evidence="1">
    <name type="scientific">Solanum lycopersicum</name>
    <name type="common">Tomato</name>
    <name type="synonym">Lycopersicon esculentum</name>
    <dbReference type="NCBI Taxonomy" id="4081"/>
    <lineage>
        <taxon>Eukaryota</taxon>
        <taxon>Viridiplantae</taxon>
        <taxon>Streptophyta</taxon>
        <taxon>Embryophyta</taxon>
        <taxon>Tracheophyta</taxon>
        <taxon>Spermatophyta</taxon>
        <taxon>Magnoliopsida</taxon>
        <taxon>eudicotyledons</taxon>
        <taxon>Gunneridae</taxon>
        <taxon>Pentapetalae</taxon>
        <taxon>asterids</taxon>
        <taxon>lamiids</taxon>
        <taxon>Solanales</taxon>
        <taxon>Solanaceae</taxon>
        <taxon>Solanoideae</taxon>
        <taxon>Solaneae</taxon>
        <taxon>Solanum</taxon>
        <taxon>Solanum subgen. Lycopersicon</taxon>
    </lineage>
</organism>
<reference evidence="1" key="1">
    <citation type="journal article" date="2012" name="Nature">
        <title>The tomato genome sequence provides insights into fleshy fruit evolution.</title>
        <authorList>
            <consortium name="Tomato Genome Consortium"/>
        </authorList>
    </citation>
    <scope>NUCLEOTIDE SEQUENCE [LARGE SCALE GENOMIC DNA]</scope>
    <source>
        <strain evidence="1">cv. Heinz 1706</strain>
    </source>
</reference>
<sequence>MKISQRRNSEELVMLEVEEVTGRQLVVLRLILGLVRSLSFPPDTHTNFKQNKRNTILVASHEYASMSLSRAGLSLLS</sequence>
<evidence type="ECO:0000313" key="1">
    <source>
        <dbReference type="EnsemblPlants" id="Solyc04g051372.1.1"/>
    </source>
</evidence>
<accession>A0A3Q7G4U3</accession>
<reference evidence="1" key="2">
    <citation type="submission" date="2019-01" db="UniProtKB">
        <authorList>
            <consortium name="EnsemblPlants"/>
        </authorList>
    </citation>
    <scope>IDENTIFICATION</scope>
    <source>
        <strain evidence="1">cv. Heinz 1706</strain>
    </source>
</reference>
<dbReference type="InParanoid" id="A0A3Q7G4U3"/>
<protein>
    <submittedName>
        <fullName evidence="1">Uncharacterized protein</fullName>
    </submittedName>
</protein>
<evidence type="ECO:0000313" key="2">
    <source>
        <dbReference type="Proteomes" id="UP000004994"/>
    </source>
</evidence>
<dbReference type="Gramene" id="Solyc04g051372.1.1">
    <property type="protein sequence ID" value="Solyc04g051372.1.1"/>
    <property type="gene ID" value="Solyc04g051372.1"/>
</dbReference>